<dbReference type="InterPro" id="IPR007829">
    <property type="entry name" value="TM2"/>
</dbReference>
<evidence type="ECO:0000313" key="8">
    <source>
        <dbReference type="Proteomes" id="UP000064921"/>
    </source>
</evidence>
<feature type="domain" description="TM2" evidence="6">
    <location>
        <begin position="50"/>
        <end position="91"/>
    </location>
</feature>
<evidence type="ECO:0000256" key="2">
    <source>
        <dbReference type="ARBA" id="ARBA00022692"/>
    </source>
</evidence>
<keyword evidence="2 5" id="KW-0812">Transmembrane</keyword>
<feature type="transmembrane region" description="Helical" evidence="5">
    <location>
        <begin position="103"/>
        <end position="127"/>
    </location>
</feature>
<keyword evidence="3 5" id="KW-1133">Transmembrane helix</keyword>
<dbReference type="eggNOG" id="ENOG5033DFI">
    <property type="taxonomic scope" value="Bacteria"/>
</dbReference>
<evidence type="ECO:0000256" key="1">
    <source>
        <dbReference type="ARBA" id="ARBA00004141"/>
    </source>
</evidence>
<feature type="transmembrane region" description="Helical" evidence="5">
    <location>
        <begin position="80"/>
        <end position="97"/>
    </location>
</feature>
<dbReference type="EMBL" id="CP013068">
    <property type="protein sequence ID" value="ALV29643.1"/>
    <property type="molecule type" value="Genomic_DNA"/>
</dbReference>
<dbReference type="AlphaFoldDB" id="A0A0U3NE56"/>
<dbReference type="STRING" id="121719.APZ00_23515"/>
<sequence>MSEPRTEPQGGGWSFCIHCGDKIAFRAHFCPHCGSPQPEAGKAQAENVSDKSYGVAVALCGVFGVMGLHHFYLGNILHGLFDLGLFALWIFCLLVAPSQGTNLILIGLLLLAIDVLHTVYVFFRLIVGKQRDGSGRIVAVP</sequence>
<comment type="subcellular location">
    <subcellularLocation>
        <location evidence="1">Membrane</location>
        <topology evidence="1">Multi-pass membrane protein</topology>
    </subcellularLocation>
</comment>
<evidence type="ECO:0000256" key="5">
    <source>
        <dbReference type="SAM" id="Phobius"/>
    </source>
</evidence>
<feature type="transmembrane region" description="Helical" evidence="5">
    <location>
        <begin position="53"/>
        <end position="73"/>
    </location>
</feature>
<dbReference type="Proteomes" id="UP000064921">
    <property type="component" value="Chromosome"/>
</dbReference>
<keyword evidence="8" id="KW-1185">Reference proteome</keyword>
<dbReference type="RefSeq" id="WP_050471059.1">
    <property type="nucleotide sequence ID" value="NZ_CP013068.1"/>
</dbReference>
<accession>A0A0U3NE56</accession>
<dbReference type="KEGG" id="pphr:APZ00_23515"/>
<protein>
    <recommendedName>
        <fullName evidence="6">TM2 domain-containing protein</fullName>
    </recommendedName>
</protein>
<gene>
    <name evidence="7" type="ORF">APZ00_23515</name>
</gene>
<reference evidence="7 8" key="1">
    <citation type="submission" date="2015-10" db="EMBL/GenBank/DDBJ databases">
        <title>The world's first case of liver abscess caused by Pannonibacter phragmitetus.</title>
        <authorList>
            <person name="Ming D."/>
            <person name="Wang M."/>
            <person name="Zhou Y."/>
            <person name="Jiang T."/>
            <person name="Hu S."/>
        </authorList>
    </citation>
    <scope>NUCLEOTIDE SEQUENCE [LARGE SCALE GENOMIC DNA]</scope>
    <source>
        <strain evidence="7 8">31801</strain>
    </source>
</reference>
<dbReference type="GO" id="GO:0016020">
    <property type="term" value="C:membrane"/>
    <property type="evidence" value="ECO:0007669"/>
    <property type="project" value="UniProtKB-SubCell"/>
</dbReference>
<proteinExistence type="predicted"/>
<name>A0A0U3NE56_9HYPH</name>
<evidence type="ECO:0000259" key="6">
    <source>
        <dbReference type="Pfam" id="PF05154"/>
    </source>
</evidence>
<evidence type="ECO:0000313" key="7">
    <source>
        <dbReference type="EMBL" id="ALV29643.1"/>
    </source>
</evidence>
<keyword evidence="4 5" id="KW-0472">Membrane</keyword>
<organism evidence="7 8">
    <name type="scientific">Pannonibacter phragmitetus</name>
    <dbReference type="NCBI Taxonomy" id="121719"/>
    <lineage>
        <taxon>Bacteria</taxon>
        <taxon>Pseudomonadati</taxon>
        <taxon>Pseudomonadota</taxon>
        <taxon>Alphaproteobacteria</taxon>
        <taxon>Hyphomicrobiales</taxon>
        <taxon>Stappiaceae</taxon>
        <taxon>Pannonibacter</taxon>
    </lineage>
</organism>
<dbReference type="Pfam" id="PF05154">
    <property type="entry name" value="TM2"/>
    <property type="match status" value="1"/>
</dbReference>
<evidence type="ECO:0000256" key="4">
    <source>
        <dbReference type="ARBA" id="ARBA00023136"/>
    </source>
</evidence>
<evidence type="ECO:0000256" key="3">
    <source>
        <dbReference type="ARBA" id="ARBA00022989"/>
    </source>
</evidence>